<dbReference type="GeneID" id="96003304"/>
<dbReference type="Gene3D" id="1.20.1250.20">
    <property type="entry name" value="MFS general substrate transporter like domains"/>
    <property type="match status" value="1"/>
</dbReference>
<reference evidence="8 9" key="1">
    <citation type="journal article" date="2020" name="Microbiol. Resour. Announc.">
        <title>Draft Genome Sequence of a Cladosporium Species Isolated from the Mesophotic Ascidian Didemnum maculosum.</title>
        <authorList>
            <person name="Gioti A."/>
            <person name="Siaperas R."/>
            <person name="Nikolaivits E."/>
            <person name="Le Goff G."/>
            <person name="Ouazzani J."/>
            <person name="Kotoulas G."/>
            <person name="Topakas E."/>
        </authorList>
    </citation>
    <scope>NUCLEOTIDE SEQUENCE [LARGE SCALE GENOMIC DNA]</scope>
    <source>
        <strain evidence="8 9">TM138-S3</strain>
    </source>
</reference>
<dbReference type="InterPro" id="IPR036259">
    <property type="entry name" value="MFS_trans_sf"/>
</dbReference>
<dbReference type="Pfam" id="PF07690">
    <property type="entry name" value="MFS_1"/>
    <property type="match status" value="1"/>
</dbReference>
<gene>
    <name evidence="8" type="ORF">WHR41_01860</name>
</gene>
<dbReference type="EMBL" id="JAAQHG020000004">
    <property type="protein sequence ID" value="KAL1589545.1"/>
    <property type="molecule type" value="Genomic_DNA"/>
</dbReference>
<dbReference type="PANTHER" id="PTHR43791">
    <property type="entry name" value="PERMEASE-RELATED"/>
    <property type="match status" value="1"/>
</dbReference>
<evidence type="ECO:0000256" key="1">
    <source>
        <dbReference type="ARBA" id="ARBA00004141"/>
    </source>
</evidence>
<sequence>MAESRLSQDKAKHSLEKVIQPTTKATSIAEGETIDLDETEKFLREHNFSNEYLDELLSDTASQRRLVKKVDLVVLPLLAVTYVLQYIDKQAMSYAAVFDLFTSTGITQDQYSWFASIFYFAYLVAEYPWVFTAQKWRMGKVVGGCVLSWGSVLMLTALCHNFSGLAVCRFLLGWFEAPITTCFMMMVSMWYVRSDQPFRAGLFYCCNGIGSMLGGLLSYGLGQITGFPVWKAVFLVCGGMTVVWGVVLLLFLPDSILSARFFTLEEKALLVGRARLARTGVLNKSIKWNQIREVFIDAQVWILITFVLLNEVINGGVANFGKLIIKGLVKDPLLTTALGIPQGAFQVVWILTGTYTATKVKNWRTLVMALWLIPTIIGVCLMWKIDRAHHKIGVLFGYYMVGCYVASLVLALQMPTTNLGGYTKRITASGLVFLAYCAGNIIGPHAFIGEEAPLYPTGCKTILACSVIQMVLALSLRLLLIRRNKQRDAAAAALGHEIHQEETDAVDMTDFENPHFRYVL</sequence>
<feature type="transmembrane region" description="Helical" evidence="7">
    <location>
        <begin position="396"/>
        <end position="414"/>
    </location>
</feature>
<evidence type="ECO:0000256" key="5">
    <source>
        <dbReference type="ARBA" id="ARBA00023136"/>
    </source>
</evidence>
<keyword evidence="3 7" id="KW-0812">Transmembrane</keyword>
<evidence type="ECO:0008006" key="10">
    <source>
        <dbReference type="Google" id="ProtNLM"/>
    </source>
</evidence>
<feature type="transmembrane region" description="Helical" evidence="7">
    <location>
        <begin position="461"/>
        <end position="480"/>
    </location>
</feature>
<dbReference type="PANTHER" id="PTHR43791:SF81">
    <property type="entry name" value="TRANSPORTER, PUTATIVE (AFU_ORTHOLOGUE AFUA_7G01190)-RELATED"/>
    <property type="match status" value="1"/>
</dbReference>
<feature type="transmembrane region" description="Helical" evidence="7">
    <location>
        <begin position="141"/>
        <end position="158"/>
    </location>
</feature>
<dbReference type="AlphaFoldDB" id="A0AB34KXN3"/>
<feature type="transmembrane region" description="Helical" evidence="7">
    <location>
        <begin position="333"/>
        <end position="351"/>
    </location>
</feature>
<comment type="subcellular location">
    <subcellularLocation>
        <location evidence="1">Membrane</location>
        <topology evidence="1">Multi-pass membrane protein</topology>
    </subcellularLocation>
</comment>
<evidence type="ECO:0000256" key="6">
    <source>
        <dbReference type="ARBA" id="ARBA00037968"/>
    </source>
</evidence>
<evidence type="ECO:0000256" key="4">
    <source>
        <dbReference type="ARBA" id="ARBA00022989"/>
    </source>
</evidence>
<dbReference type="GO" id="GO:0016020">
    <property type="term" value="C:membrane"/>
    <property type="evidence" value="ECO:0007669"/>
    <property type="project" value="UniProtKB-SubCell"/>
</dbReference>
<dbReference type="RefSeq" id="XP_069232650.1">
    <property type="nucleotide sequence ID" value="XM_069370466.1"/>
</dbReference>
<keyword evidence="5 7" id="KW-0472">Membrane</keyword>
<proteinExistence type="inferred from homology"/>
<dbReference type="InterPro" id="IPR011701">
    <property type="entry name" value="MFS"/>
</dbReference>
<feature type="transmembrane region" description="Helical" evidence="7">
    <location>
        <begin position="70"/>
        <end position="87"/>
    </location>
</feature>
<accession>A0AB34KXN3</accession>
<dbReference type="Proteomes" id="UP000803884">
    <property type="component" value="Unassembled WGS sequence"/>
</dbReference>
<dbReference type="SUPFAM" id="SSF103473">
    <property type="entry name" value="MFS general substrate transporter"/>
    <property type="match status" value="1"/>
</dbReference>
<protein>
    <recommendedName>
        <fullName evidence="10">Major facilitator superfamily transporter</fullName>
    </recommendedName>
</protein>
<dbReference type="GO" id="GO:0022857">
    <property type="term" value="F:transmembrane transporter activity"/>
    <property type="evidence" value="ECO:0007669"/>
    <property type="project" value="InterPro"/>
</dbReference>
<evidence type="ECO:0000256" key="3">
    <source>
        <dbReference type="ARBA" id="ARBA00022692"/>
    </source>
</evidence>
<feature type="transmembrane region" description="Helical" evidence="7">
    <location>
        <begin position="233"/>
        <end position="252"/>
    </location>
</feature>
<evidence type="ECO:0000313" key="8">
    <source>
        <dbReference type="EMBL" id="KAL1589545.1"/>
    </source>
</evidence>
<evidence type="ECO:0000256" key="2">
    <source>
        <dbReference type="ARBA" id="ARBA00022448"/>
    </source>
</evidence>
<organism evidence="8 9">
    <name type="scientific">Cladosporium halotolerans</name>
    <dbReference type="NCBI Taxonomy" id="1052096"/>
    <lineage>
        <taxon>Eukaryota</taxon>
        <taxon>Fungi</taxon>
        <taxon>Dikarya</taxon>
        <taxon>Ascomycota</taxon>
        <taxon>Pezizomycotina</taxon>
        <taxon>Dothideomycetes</taxon>
        <taxon>Dothideomycetidae</taxon>
        <taxon>Cladosporiales</taxon>
        <taxon>Cladosporiaceae</taxon>
        <taxon>Cladosporium</taxon>
    </lineage>
</organism>
<dbReference type="FunFam" id="1.20.1250.20:FF:000064">
    <property type="entry name" value="MFS allantoate transporter"/>
    <property type="match status" value="1"/>
</dbReference>
<feature type="transmembrane region" description="Helical" evidence="7">
    <location>
        <begin position="201"/>
        <end position="221"/>
    </location>
</feature>
<feature type="transmembrane region" description="Helical" evidence="7">
    <location>
        <begin position="426"/>
        <end position="449"/>
    </location>
</feature>
<keyword evidence="2" id="KW-0813">Transport</keyword>
<keyword evidence="9" id="KW-1185">Reference proteome</keyword>
<comment type="caution">
    <text evidence="8">The sequence shown here is derived from an EMBL/GenBank/DDBJ whole genome shotgun (WGS) entry which is preliminary data.</text>
</comment>
<name>A0AB34KXN3_9PEZI</name>
<evidence type="ECO:0000256" key="7">
    <source>
        <dbReference type="SAM" id="Phobius"/>
    </source>
</evidence>
<feature type="transmembrane region" description="Helical" evidence="7">
    <location>
        <begin position="170"/>
        <end position="192"/>
    </location>
</feature>
<feature type="transmembrane region" description="Helical" evidence="7">
    <location>
        <begin position="294"/>
        <end position="313"/>
    </location>
</feature>
<feature type="transmembrane region" description="Helical" evidence="7">
    <location>
        <begin position="363"/>
        <end position="384"/>
    </location>
</feature>
<evidence type="ECO:0000313" key="9">
    <source>
        <dbReference type="Proteomes" id="UP000803884"/>
    </source>
</evidence>
<keyword evidence="4 7" id="KW-1133">Transmembrane helix</keyword>
<comment type="similarity">
    <text evidence="6">Belongs to the major facilitator superfamily. Allantoate permease family.</text>
</comment>
<feature type="transmembrane region" description="Helical" evidence="7">
    <location>
        <begin position="111"/>
        <end position="129"/>
    </location>
</feature>